<gene>
    <name evidence="1" type="ORF">CEXT_236141</name>
</gene>
<dbReference type="AlphaFoldDB" id="A0AAV4SJH0"/>
<dbReference type="Proteomes" id="UP001054945">
    <property type="component" value="Unassembled WGS sequence"/>
</dbReference>
<evidence type="ECO:0000313" key="2">
    <source>
        <dbReference type="Proteomes" id="UP001054945"/>
    </source>
</evidence>
<comment type="caution">
    <text evidence="1">The sequence shown here is derived from an EMBL/GenBank/DDBJ whole genome shotgun (WGS) entry which is preliminary data.</text>
</comment>
<proteinExistence type="predicted"/>
<dbReference type="EMBL" id="BPLR01009667">
    <property type="protein sequence ID" value="GIY33652.1"/>
    <property type="molecule type" value="Genomic_DNA"/>
</dbReference>
<accession>A0AAV4SJH0</accession>
<organism evidence="1 2">
    <name type="scientific">Caerostris extrusa</name>
    <name type="common">Bark spider</name>
    <name type="synonym">Caerostris bankana</name>
    <dbReference type="NCBI Taxonomy" id="172846"/>
    <lineage>
        <taxon>Eukaryota</taxon>
        <taxon>Metazoa</taxon>
        <taxon>Ecdysozoa</taxon>
        <taxon>Arthropoda</taxon>
        <taxon>Chelicerata</taxon>
        <taxon>Arachnida</taxon>
        <taxon>Araneae</taxon>
        <taxon>Araneomorphae</taxon>
        <taxon>Entelegynae</taxon>
        <taxon>Araneoidea</taxon>
        <taxon>Araneidae</taxon>
        <taxon>Caerostris</taxon>
    </lineage>
</organism>
<keyword evidence="2" id="KW-1185">Reference proteome</keyword>
<name>A0AAV4SJH0_CAEEX</name>
<reference evidence="1 2" key="1">
    <citation type="submission" date="2021-06" db="EMBL/GenBank/DDBJ databases">
        <title>Caerostris extrusa draft genome.</title>
        <authorList>
            <person name="Kono N."/>
            <person name="Arakawa K."/>
        </authorList>
    </citation>
    <scope>NUCLEOTIDE SEQUENCE [LARGE SCALE GENOMIC DNA]</scope>
</reference>
<protein>
    <submittedName>
        <fullName evidence="1">Uncharacterized protein</fullName>
    </submittedName>
</protein>
<evidence type="ECO:0000313" key="1">
    <source>
        <dbReference type="EMBL" id="GIY33652.1"/>
    </source>
</evidence>
<sequence>MFNVFNVFSSSSSAGKRRCGFTHGGKVRQLMRRLVLRNLSAEEAYHGDAKIPDSEVFSQYPDERIRKKLLEKGNYVRCALKIIKKSVRFPYN</sequence>